<feature type="domain" description="FAD/NAD(P)-binding" evidence="1">
    <location>
        <begin position="867"/>
        <end position="1016"/>
    </location>
</feature>
<proteinExistence type="predicted"/>
<dbReference type="InterPro" id="IPR038884">
    <property type="entry name" value="CFAP61"/>
</dbReference>
<dbReference type="RefSeq" id="XP_016930572.3">
    <property type="nucleotide sequence ID" value="XM_017075083.4"/>
</dbReference>
<evidence type="ECO:0000259" key="2">
    <source>
        <dbReference type="Pfam" id="PF16092"/>
    </source>
</evidence>
<dbReference type="Proteomes" id="UP001652628">
    <property type="component" value="Chromosome 2R"/>
</dbReference>
<dbReference type="GeneID" id="108010233"/>
<evidence type="ECO:0000259" key="3">
    <source>
        <dbReference type="Pfam" id="PF23150"/>
    </source>
</evidence>
<keyword evidence="5" id="KW-0969">Cilium</keyword>
<dbReference type="Pfam" id="PF16092">
    <property type="entry name" value="CFAP61_N"/>
    <property type="match status" value="1"/>
</dbReference>
<dbReference type="InterPro" id="IPR056299">
    <property type="entry name" value="CFAP61_dimer"/>
</dbReference>
<dbReference type="Gene3D" id="3.50.50.60">
    <property type="entry name" value="FAD/NAD(P)-binding domain"/>
    <property type="match status" value="2"/>
</dbReference>
<evidence type="ECO:0000259" key="1">
    <source>
        <dbReference type="Pfam" id="PF07992"/>
    </source>
</evidence>
<keyword evidence="4" id="KW-1185">Reference proteome</keyword>
<dbReference type="SUPFAM" id="SSF51905">
    <property type="entry name" value="FAD/NAD(P)-binding domain"/>
    <property type="match status" value="1"/>
</dbReference>
<dbReference type="InterPro" id="IPR032151">
    <property type="entry name" value="CFAP61_N"/>
</dbReference>
<protein>
    <submittedName>
        <fullName evidence="5">Cilia- and flagella-associated protein 61</fullName>
    </submittedName>
</protein>
<dbReference type="Pfam" id="PF07992">
    <property type="entry name" value="Pyr_redox_2"/>
    <property type="match status" value="1"/>
</dbReference>
<dbReference type="PANTHER" id="PTHR21178:SF8">
    <property type="entry name" value="CILIA- AND FLAGELLA-ASSOCIATED PROTEIN 61"/>
    <property type="match status" value="1"/>
</dbReference>
<evidence type="ECO:0000313" key="4">
    <source>
        <dbReference type="Proteomes" id="UP001652628"/>
    </source>
</evidence>
<gene>
    <name evidence="5" type="primary">LOC108010233</name>
</gene>
<dbReference type="PANTHER" id="PTHR21178">
    <property type="entry name" value="CILIA- AND FLAGELLA-ASSOCIATED PROTEIN 61"/>
    <property type="match status" value="1"/>
</dbReference>
<feature type="domain" description="CFAP61 dimerisation" evidence="3">
    <location>
        <begin position="1055"/>
        <end position="1167"/>
    </location>
</feature>
<sequence>MPLPQDNTLIVTAGIRDVRRIEDLFEAKNTWHFGAKDSPPLDTLFVRIQAQRLLVYNKQEFHLLLAYSEFASHPNIPVLHNDLWLHWLSARFCLDLPITLLNSIFFNFFICKEGQPNILKNIILEVFYNEHLVSYVLVVKPPDCPPGQYDAVQALGKTYYPKYSKVSEQKHLPAVIVIHRLNIMPVISFRKALPEDNDDIVEMIDSEDPELRKKHGDFYIAEHLLNVDGSEDNDKIIIAEFEEEIADNVKGAGLMWLSDSIDIEKLATNFHLERLGNLARYTPGIKHARVHFDVLSVEQKSFKQLYTKSQMEVMYKTRESKINQDGRDGQDEAKNVLFRKYKHIYDELRKANYYMKACQDKLEIAFDLPPGEHSHSESRLQHLGKASNGFLLKMFQLHPLVRFEYTYYSLSAMFSAFPDHDYCVTMVPATVSTSPCQRELLRFFLPVAHRPSSSVSENMFVAHRSTLFGELRVQRFERQEIDDVRTIISSQGRKRDTFLDDDNGDGNILDEYTQEVLGIFDDIIDEILEDPMTDLTCFTIRCGQSKKHTDCPLVGFLILSPFMIYDDLSKVFMMPRDQFSLMHNRGEIVMFRLHPFFQMWCNPILRTVALYDNYRELYYINYFNGISLPNDLMYNMMPVEPRRMKKNLFHYRCFTIKRRVSKASRISAVDICISRLRLFCHNLQPTMHMGGKNSLVIVGISHTSLAFLRTVIFAWNSKDLINYKKYNCLPMVDITVIVGHGVMESAYDYEFSCSYCSNGRNCYVDTGNLNPFVRDVMQRMDVRHWVRFVPGVLKTIKRQEKVVELMDGCKLYYEKLILMAATRFGFQDKEFKGHPMPINYVVNNHRLDRIIFYHKVREMVESMTCFNIIVYGYNLCAYECLHFLVTHGCNAQNITYVQPHVPAVLEELGNPEVDSRLDPIILEMVADLGITVHLSTNYSQLILCQENTYIEQVEFITHPSRKKVLLDCDLFVNYNGNTISTTLENVLSNAGIELSDRKIVVNGRYCTNDRNIYAAGRNVVMVPKPNFQYTFTSPQEMAEKLAYELNMVKIVMQSRYSRPFMFTGILPMGYQIIKFTQPKPMLIGQLPIDFSESMTTYENGDFCRIRLNRKLIVIEIVCVTKRPKRLYFMEYFCGKHAMLLNDLRGRFQSGWIRNFLDFFQQPWTELLMHDRFEDLQLKNRRLLLAMLLMNNKDANNARSSLESTQRQRLEENVIDFVRTYRKDFTHEFALPEDWGVFNL</sequence>
<reference evidence="5" key="1">
    <citation type="submission" date="2025-08" db="UniProtKB">
        <authorList>
            <consortium name="RefSeq"/>
        </authorList>
    </citation>
    <scope>IDENTIFICATION</scope>
</reference>
<dbReference type="InterPro" id="IPR023753">
    <property type="entry name" value="FAD/NAD-binding_dom"/>
</dbReference>
<organism evidence="4 5">
    <name type="scientific">Drosophila suzukii</name>
    <name type="common">Spotted-wing drosophila fruit fly</name>
    <dbReference type="NCBI Taxonomy" id="28584"/>
    <lineage>
        <taxon>Eukaryota</taxon>
        <taxon>Metazoa</taxon>
        <taxon>Ecdysozoa</taxon>
        <taxon>Arthropoda</taxon>
        <taxon>Hexapoda</taxon>
        <taxon>Insecta</taxon>
        <taxon>Pterygota</taxon>
        <taxon>Neoptera</taxon>
        <taxon>Endopterygota</taxon>
        <taxon>Diptera</taxon>
        <taxon>Brachycera</taxon>
        <taxon>Muscomorpha</taxon>
        <taxon>Ephydroidea</taxon>
        <taxon>Drosophilidae</taxon>
        <taxon>Drosophila</taxon>
        <taxon>Sophophora</taxon>
    </lineage>
</organism>
<dbReference type="GO" id="GO:0016491">
    <property type="term" value="F:oxidoreductase activity"/>
    <property type="evidence" value="ECO:0007669"/>
    <property type="project" value="InterPro"/>
</dbReference>
<keyword evidence="5" id="KW-0966">Cell projection</keyword>
<dbReference type="AlphaFoldDB" id="A0AB39Z9P7"/>
<dbReference type="InterPro" id="IPR036188">
    <property type="entry name" value="FAD/NAD-bd_sf"/>
</dbReference>
<accession>A0AB39Z9P7</accession>
<keyword evidence="5" id="KW-0282">Flagellum</keyword>
<dbReference type="Pfam" id="PF23150">
    <property type="entry name" value="CFAP61_dimer"/>
    <property type="match status" value="1"/>
</dbReference>
<feature type="domain" description="Cilia- and flagella-associated protein 61 N-terminal" evidence="2">
    <location>
        <begin position="11"/>
        <end position="280"/>
    </location>
</feature>
<name>A0AB39Z9P7_DROSZ</name>
<evidence type="ECO:0000313" key="5">
    <source>
        <dbReference type="RefSeq" id="XP_016930572.3"/>
    </source>
</evidence>